<evidence type="ECO:0000313" key="1">
    <source>
        <dbReference type="EMBL" id="RDX70569.1"/>
    </source>
</evidence>
<gene>
    <name evidence="1" type="ORF">CR513_50177</name>
</gene>
<name>A0A371EX46_MUCPR</name>
<organism evidence="1 2">
    <name type="scientific">Mucuna pruriens</name>
    <name type="common">Velvet bean</name>
    <name type="synonym">Dolichos pruriens</name>
    <dbReference type="NCBI Taxonomy" id="157652"/>
    <lineage>
        <taxon>Eukaryota</taxon>
        <taxon>Viridiplantae</taxon>
        <taxon>Streptophyta</taxon>
        <taxon>Embryophyta</taxon>
        <taxon>Tracheophyta</taxon>
        <taxon>Spermatophyta</taxon>
        <taxon>Magnoliopsida</taxon>
        <taxon>eudicotyledons</taxon>
        <taxon>Gunneridae</taxon>
        <taxon>Pentapetalae</taxon>
        <taxon>rosids</taxon>
        <taxon>fabids</taxon>
        <taxon>Fabales</taxon>
        <taxon>Fabaceae</taxon>
        <taxon>Papilionoideae</taxon>
        <taxon>50 kb inversion clade</taxon>
        <taxon>NPAAA clade</taxon>
        <taxon>indigoferoid/millettioid clade</taxon>
        <taxon>Phaseoleae</taxon>
        <taxon>Mucuna</taxon>
    </lineage>
</organism>
<protein>
    <submittedName>
        <fullName evidence="1">Uncharacterized protein</fullName>
    </submittedName>
</protein>
<comment type="caution">
    <text evidence="1">The sequence shown here is derived from an EMBL/GenBank/DDBJ whole genome shotgun (WGS) entry which is preliminary data.</text>
</comment>
<reference evidence="1" key="1">
    <citation type="submission" date="2018-05" db="EMBL/GenBank/DDBJ databases">
        <title>Draft genome of Mucuna pruriens seed.</title>
        <authorList>
            <person name="Nnadi N.E."/>
            <person name="Vos R."/>
            <person name="Hasami M.H."/>
            <person name="Devisetty U.K."/>
            <person name="Aguiy J.C."/>
        </authorList>
    </citation>
    <scope>NUCLEOTIDE SEQUENCE [LARGE SCALE GENOMIC DNA]</scope>
    <source>
        <strain evidence="1">JCA_2017</strain>
    </source>
</reference>
<feature type="non-terminal residue" evidence="1">
    <location>
        <position position="1"/>
    </location>
</feature>
<proteinExistence type="predicted"/>
<accession>A0A371EX46</accession>
<dbReference type="Proteomes" id="UP000257109">
    <property type="component" value="Unassembled WGS sequence"/>
</dbReference>
<dbReference type="AlphaFoldDB" id="A0A371EX46"/>
<sequence length="207" mass="20750">MTLAIGIVSMTHSGCASLTLSLPHVLEASIKIFRLEAKPKALGKAPPHIMTSATGKCPSRAVRFNGRRTEEPVLGVVSKDLVSGVVKEDGVAVGEDEQVQEGVKIVLLAAVGVAGEFQEGEVVERHAVCLGDEFVGEGVAAADDDDVAVWEDLVGGIPAAGGEVGAGDFVPVACVAAGAGGEGAELGVAVVEAAGLEESAGGEEGAR</sequence>
<evidence type="ECO:0000313" key="2">
    <source>
        <dbReference type="Proteomes" id="UP000257109"/>
    </source>
</evidence>
<keyword evidence="2" id="KW-1185">Reference proteome</keyword>
<dbReference type="EMBL" id="QJKJ01011655">
    <property type="protein sequence ID" value="RDX70569.1"/>
    <property type="molecule type" value="Genomic_DNA"/>
</dbReference>